<dbReference type="EMBL" id="GL376560">
    <property type="status" value="NOT_ANNOTATED_CDS"/>
    <property type="molecule type" value="Genomic_DNA"/>
</dbReference>
<reference evidence="9" key="2">
    <citation type="submission" date="2010-04" db="EMBL/GenBank/DDBJ databases">
        <authorList>
            <person name="Buell R."/>
            <person name="Hamilton J."/>
            <person name="Hostetler J."/>
        </authorList>
    </citation>
    <scope>NUCLEOTIDE SEQUENCE [LARGE SCALE GENOMIC DNA]</scope>
    <source>
        <strain evidence="9">DAOM:BR144</strain>
    </source>
</reference>
<evidence type="ECO:0000256" key="4">
    <source>
        <dbReference type="ARBA" id="ARBA00022777"/>
    </source>
</evidence>
<evidence type="ECO:0000313" key="8">
    <source>
        <dbReference type="EnsemblProtists" id="PYU1_T007020"/>
    </source>
</evidence>
<proteinExistence type="predicted"/>
<feature type="domain" description="Protein kinase" evidence="7">
    <location>
        <begin position="15"/>
        <end position="281"/>
    </location>
</feature>
<dbReference type="HOGENOM" id="CLU_028315_0_0_1"/>
<dbReference type="SMART" id="SM00220">
    <property type="entry name" value="S_TKc"/>
    <property type="match status" value="1"/>
</dbReference>
<evidence type="ECO:0000256" key="1">
    <source>
        <dbReference type="ARBA" id="ARBA00022527"/>
    </source>
</evidence>
<dbReference type="Gene3D" id="3.60.21.10">
    <property type="match status" value="1"/>
</dbReference>
<protein>
    <recommendedName>
        <fullName evidence="7">Protein kinase domain-containing protein</fullName>
    </recommendedName>
</protein>
<dbReference type="GO" id="GO:0005524">
    <property type="term" value="F:ATP binding"/>
    <property type="evidence" value="ECO:0007669"/>
    <property type="project" value="UniProtKB-UniRule"/>
</dbReference>
<keyword evidence="2" id="KW-0808">Transferase</keyword>
<dbReference type="InterPro" id="IPR017441">
    <property type="entry name" value="Protein_kinase_ATP_BS"/>
</dbReference>
<evidence type="ECO:0000259" key="7">
    <source>
        <dbReference type="PROSITE" id="PS50011"/>
    </source>
</evidence>
<dbReference type="VEuPathDB" id="FungiDB:PYU1_G007005"/>
<dbReference type="InterPro" id="IPR029052">
    <property type="entry name" value="Metallo-depent_PP-like"/>
</dbReference>
<dbReference type="AlphaFoldDB" id="K3WPX8"/>
<dbReference type="InterPro" id="IPR011009">
    <property type="entry name" value="Kinase-like_dom_sf"/>
</dbReference>
<dbReference type="Proteomes" id="UP000019132">
    <property type="component" value="Unassembled WGS sequence"/>
</dbReference>
<dbReference type="PROSITE" id="PS00107">
    <property type="entry name" value="PROTEIN_KINASE_ATP"/>
    <property type="match status" value="1"/>
</dbReference>
<dbReference type="FunFam" id="3.30.200.20:FF:000042">
    <property type="entry name" value="Aurora kinase A"/>
    <property type="match status" value="1"/>
</dbReference>
<keyword evidence="3 6" id="KW-0547">Nucleotide-binding</keyword>
<reference evidence="9" key="1">
    <citation type="journal article" date="2010" name="Genome Biol.">
        <title>Genome sequence of the necrotrophic plant pathogen Pythium ultimum reveals original pathogenicity mechanisms and effector repertoire.</title>
        <authorList>
            <person name="Levesque C.A."/>
            <person name="Brouwer H."/>
            <person name="Cano L."/>
            <person name="Hamilton J.P."/>
            <person name="Holt C."/>
            <person name="Huitema E."/>
            <person name="Raffaele S."/>
            <person name="Robideau G.P."/>
            <person name="Thines M."/>
            <person name="Win J."/>
            <person name="Zerillo M.M."/>
            <person name="Beakes G.W."/>
            <person name="Boore J.L."/>
            <person name="Busam D."/>
            <person name="Dumas B."/>
            <person name="Ferriera S."/>
            <person name="Fuerstenberg S.I."/>
            <person name="Gachon C.M."/>
            <person name="Gaulin E."/>
            <person name="Govers F."/>
            <person name="Grenville-Briggs L."/>
            <person name="Horner N."/>
            <person name="Hostetler J."/>
            <person name="Jiang R.H."/>
            <person name="Johnson J."/>
            <person name="Krajaejun T."/>
            <person name="Lin H."/>
            <person name="Meijer H.J."/>
            <person name="Moore B."/>
            <person name="Morris P."/>
            <person name="Phuntmart V."/>
            <person name="Puiu D."/>
            <person name="Shetty J."/>
            <person name="Stajich J.E."/>
            <person name="Tripathy S."/>
            <person name="Wawra S."/>
            <person name="van West P."/>
            <person name="Whitty B.R."/>
            <person name="Coutinho P.M."/>
            <person name="Henrissat B."/>
            <person name="Martin F."/>
            <person name="Thomas P.D."/>
            <person name="Tyler B.M."/>
            <person name="De Vries R.P."/>
            <person name="Kamoun S."/>
            <person name="Yandell M."/>
            <person name="Tisserat N."/>
            <person name="Buell C.R."/>
        </authorList>
    </citation>
    <scope>NUCLEOTIDE SEQUENCE</scope>
    <source>
        <strain evidence="9">DAOM:BR144</strain>
    </source>
</reference>
<evidence type="ECO:0000256" key="5">
    <source>
        <dbReference type="ARBA" id="ARBA00022840"/>
    </source>
</evidence>
<dbReference type="Gene3D" id="1.10.510.10">
    <property type="entry name" value="Transferase(Phosphotransferase) domain 1"/>
    <property type="match status" value="1"/>
</dbReference>
<dbReference type="PROSITE" id="PS00108">
    <property type="entry name" value="PROTEIN_KINASE_ST"/>
    <property type="match status" value="1"/>
</dbReference>
<dbReference type="OMA" id="SAYHRVH"/>
<dbReference type="SUPFAM" id="SSF56300">
    <property type="entry name" value="Metallo-dependent phosphatases"/>
    <property type="match status" value="1"/>
</dbReference>
<dbReference type="Gene3D" id="3.30.200.20">
    <property type="entry name" value="Phosphorylase Kinase, domain 1"/>
    <property type="match status" value="1"/>
</dbReference>
<evidence type="ECO:0000256" key="6">
    <source>
        <dbReference type="PROSITE-ProRule" id="PRU10141"/>
    </source>
</evidence>
<evidence type="ECO:0000313" key="9">
    <source>
        <dbReference type="Proteomes" id="UP000019132"/>
    </source>
</evidence>
<accession>K3WPX8</accession>
<dbReference type="GO" id="GO:0004674">
    <property type="term" value="F:protein serine/threonine kinase activity"/>
    <property type="evidence" value="ECO:0007669"/>
    <property type="project" value="UniProtKB-KW"/>
</dbReference>
<dbReference type="eggNOG" id="KOG0592">
    <property type="taxonomic scope" value="Eukaryota"/>
</dbReference>
<sequence>MSLKDAVDKPDIKDFRIEAQIGEGNFSRIVRATYTPTQETFALKVVEKQRVKRLRIRHANIFNEINMEKEVLNKLRHPNIIRLYHTFQDNDKLYFLLEFLDGGELLDHLIHEKRQIGLHEDTVRFYLADVVNAIEYVHANQIIHRDLKPENMVVCKDTNHLKLIDFGTAKNLADTALNGPNFVGTPEYMSPETIDNKDVTFASDLWALGCIVFQLCTGETPFSGGSAYLTFLKVQDGSFHLPEYLSDEAKDLITKLLQKDPKARLGSGEAGINDIKVHPFFRGIDFDNHMQAPLPATKFQDIALLSLAGELGKAERKRDPNLSIDFGSDKLQQRISTLNSNERSLLMHLLKRKQLLHLPGIYPRFFDSVAHGRCRYASQQGYVGFSHDLQNQWTDTFSFMQLAGPCLGRAAAAKENDSRGGSTWDAEAIAFQHAIDVINQKTPAFVVICGDFVNALPAQPFYTAQINAFQHLVNGIRSSIRLVFVPGSSAAENSPTRSLEAYEQSFGDSRYSFWFGGMKFIVMNSSLLCHPDEFADKTERQQVWLKKELENGRLCARGTAVFAFHNLCEEGNGTSAENNDESVLVTSLPSQTRKQYSDLILQAQTSLLVTSHPALDQAFHVVTKAPQSQGDGDENGDTTAVEEHKCEVLCCKTPWEPGSSTPTIHIVKVAQDGITTQRCVVELSRSATVAAAVTNDHEVKAVPEPEQIDTSLSLQGVTLDITA</sequence>
<dbReference type="eggNOG" id="KOG1378">
    <property type="taxonomic scope" value="Eukaryota"/>
</dbReference>
<dbReference type="STRING" id="431595.K3WPX8"/>
<organism evidence="8 9">
    <name type="scientific">Globisporangium ultimum (strain ATCC 200006 / CBS 805.95 / DAOM BR144)</name>
    <name type="common">Pythium ultimum</name>
    <dbReference type="NCBI Taxonomy" id="431595"/>
    <lineage>
        <taxon>Eukaryota</taxon>
        <taxon>Sar</taxon>
        <taxon>Stramenopiles</taxon>
        <taxon>Oomycota</taxon>
        <taxon>Peronosporomycetes</taxon>
        <taxon>Pythiales</taxon>
        <taxon>Pythiaceae</taxon>
        <taxon>Globisporangium</taxon>
    </lineage>
</organism>
<dbReference type="InParanoid" id="K3WPX8"/>
<dbReference type="InterPro" id="IPR008271">
    <property type="entry name" value="Ser/Thr_kinase_AS"/>
</dbReference>
<dbReference type="EnsemblProtists" id="PYU1_T007020">
    <property type="protein sequence ID" value="PYU1_T007020"/>
    <property type="gene ID" value="PYU1_G007005"/>
</dbReference>
<keyword evidence="5 6" id="KW-0067">ATP-binding</keyword>
<feature type="binding site" evidence="6">
    <location>
        <position position="44"/>
    </location>
    <ligand>
        <name>ATP</name>
        <dbReference type="ChEBI" id="CHEBI:30616"/>
    </ligand>
</feature>
<dbReference type="Pfam" id="PF00069">
    <property type="entry name" value="Pkinase"/>
    <property type="match status" value="1"/>
</dbReference>
<keyword evidence="4" id="KW-0418">Kinase</keyword>
<keyword evidence="9" id="KW-1185">Reference proteome</keyword>
<evidence type="ECO:0000256" key="2">
    <source>
        <dbReference type="ARBA" id="ARBA00022679"/>
    </source>
</evidence>
<reference evidence="8" key="3">
    <citation type="submission" date="2015-02" db="UniProtKB">
        <authorList>
            <consortium name="EnsemblProtists"/>
        </authorList>
    </citation>
    <scope>IDENTIFICATION</scope>
    <source>
        <strain evidence="8">DAOM BR144</strain>
    </source>
</reference>
<dbReference type="PANTHER" id="PTHR24353">
    <property type="entry name" value="CYCLIC NUCLEOTIDE-DEPENDENT PROTEIN KINASE"/>
    <property type="match status" value="1"/>
</dbReference>
<keyword evidence="1" id="KW-0723">Serine/threonine-protein kinase</keyword>
<name>K3WPX8_GLOUD</name>
<dbReference type="PROSITE" id="PS50011">
    <property type="entry name" value="PROTEIN_KINASE_DOM"/>
    <property type="match status" value="1"/>
</dbReference>
<dbReference type="InterPro" id="IPR000719">
    <property type="entry name" value="Prot_kinase_dom"/>
</dbReference>
<dbReference type="FunFam" id="1.10.510.10:FF:000571">
    <property type="entry name" value="Maternal embryonic leucine zipper kinase"/>
    <property type="match status" value="1"/>
</dbReference>
<dbReference type="SUPFAM" id="SSF56112">
    <property type="entry name" value="Protein kinase-like (PK-like)"/>
    <property type="match status" value="1"/>
</dbReference>
<evidence type="ECO:0000256" key="3">
    <source>
        <dbReference type="ARBA" id="ARBA00022741"/>
    </source>
</evidence>